<accession>A0A8C9RSJ4</accession>
<feature type="compositionally biased region" description="Low complexity" evidence="5">
    <location>
        <begin position="495"/>
        <end position="519"/>
    </location>
</feature>
<sequence length="597" mass="66749">MSVSSLPEWKQLLLDRKRREEEVREKQEREEQERLASMPAWKRGIIERRRAKQEGEGEREKEGNTVAAGPNIGPEPQSQVSVETIGPVRQNPFLLERNSVNREEQRERGRMEETEPQEACEKRGMTVDLRDILAGGGSVTEIRASEVLIIKPISSVEHREGRKLGSGVDKKRDEPKREAFAWSEKEEALGGKDFGGEREDRSWPKVKVATQKETGVEKVDRRAEGERRELTQDEKVSVETAGRVSQILSKFGELKRTPSRSKSTDSFSQPEGVGARWNPEEGLILGNRGEQIQGREEREKQEERGTSFRGVPKRSFSFSDHVACSRENEAEEEEDYAERRIVERTCSDRRVAHRGGYREAGFLKVSQWESEDRGQRSFSESTPQGVAGRYEENVLGPKSDVEDVEEKCQGQSGMMKVLRKEQKKDMSFTVNPKSSPTLEKTPESSESESTSDPSAPASTSASPSCTPSTPLFSLRSASAVQSKRGNTITITPRRSPAGSGTTATPATSRTPPSTQTSAPNGDAGKKRYPTAEEIVVIGGYQSLEKSCLVKQGRTHKGVSVQGLLALVWLLYQRIFRCLQCRGLIVTKSCKFELFENI</sequence>
<dbReference type="InterPro" id="IPR025907">
    <property type="entry name" value="Phostensin/Taperin_PP1-bd_dom"/>
</dbReference>
<organism evidence="8 9">
    <name type="scientific">Scleropages formosus</name>
    <name type="common">Asian bonytongue</name>
    <name type="synonym">Osteoglossum formosum</name>
    <dbReference type="NCBI Taxonomy" id="113540"/>
    <lineage>
        <taxon>Eukaryota</taxon>
        <taxon>Metazoa</taxon>
        <taxon>Chordata</taxon>
        <taxon>Craniata</taxon>
        <taxon>Vertebrata</taxon>
        <taxon>Euteleostomi</taxon>
        <taxon>Actinopterygii</taxon>
        <taxon>Neopterygii</taxon>
        <taxon>Teleostei</taxon>
        <taxon>Osteoglossocephala</taxon>
        <taxon>Osteoglossomorpha</taxon>
        <taxon>Osteoglossiformes</taxon>
        <taxon>Osteoglossidae</taxon>
        <taxon>Scleropages</taxon>
    </lineage>
</organism>
<feature type="domain" description="Phostensin/Taperin N-terminal" evidence="7">
    <location>
        <begin position="31"/>
        <end position="110"/>
    </location>
</feature>
<dbReference type="Pfam" id="PF13916">
    <property type="entry name" value="Phostensin_N"/>
    <property type="match status" value="1"/>
</dbReference>
<proteinExistence type="predicted"/>
<evidence type="ECO:0000313" key="9">
    <source>
        <dbReference type="Proteomes" id="UP000694397"/>
    </source>
</evidence>
<keyword evidence="3" id="KW-0597">Phosphoprotein</keyword>
<feature type="compositionally biased region" description="Basic and acidic residues" evidence="5">
    <location>
        <begin position="99"/>
        <end position="123"/>
    </location>
</feature>
<feature type="region of interest" description="Disordered" evidence="5">
    <location>
        <begin position="159"/>
        <end position="313"/>
    </location>
</feature>
<dbReference type="GO" id="GO:0005737">
    <property type="term" value="C:cytoplasm"/>
    <property type="evidence" value="ECO:0007669"/>
    <property type="project" value="UniProtKB-SubCell"/>
</dbReference>
<feature type="compositionally biased region" description="Polar residues" evidence="5">
    <location>
        <begin position="475"/>
        <end position="492"/>
    </location>
</feature>
<feature type="compositionally biased region" description="Basic and acidic residues" evidence="5">
    <location>
        <begin position="214"/>
        <end position="237"/>
    </location>
</feature>
<dbReference type="InterPro" id="IPR026671">
    <property type="entry name" value="PPP1R18/Tprn"/>
</dbReference>
<feature type="compositionally biased region" description="Basic and acidic residues" evidence="5">
    <location>
        <begin position="159"/>
        <end position="203"/>
    </location>
</feature>
<name>A0A8C9RSJ4_SCLFO</name>
<dbReference type="Proteomes" id="UP000694397">
    <property type="component" value="Chromosome 23"/>
</dbReference>
<feature type="compositionally biased region" description="Low complexity" evidence="5">
    <location>
        <begin position="447"/>
        <end position="470"/>
    </location>
</feature>
<reference evidence="8" key="3">
    <citation type="submission" date="2025-09" db="UniProtKB">
        <authorList>
            <consortium name="Ensembl"/>
        </authorList>
    </citation>
    <scope>IDENTIFICATION</scope>
</reference>
<evidence type="ECO:0000256" key="1">
    <source>
        <dbReference type="ARBA" id="ARBA00004496"/>
    </source>
</evidence>
<reference evidence="8 9" key="1">
    <citation type="submission" date="2019-04" db="EMBL/GenBank/DDBJ databases">
        <authorList>
            <consortium name="Wellcome Sanger Institute Data Sharing"/>
        </authorList>
    </citation>
    <scope>NUCLEOTIDE SEQUENCE [LARGE SCALE GENOMIC DNA]</scope>
</reference>
<feature type="compositionally biased region" description="Basic and acidic residues" evidence="5">
    <location>
        <begin position="293"/>
        <end position="306"/>
    </location>
</feature>
<feature type="domain" description="Phostensin/Taperin PP1-binding" evidence="6">
    <location>
        <begin position="477"/>
        <end position="559"/>
    </location>
</feature>
<keyword evidence="4" id="KW-0009">Actin-binding</keyword>
<dbReference type="GO" id="GO:0019902">
    <property type="term" value="F:phosphatase binding"/>
    <property type="evidence" value="ECO:0007669"/>
    <property type="project" value="InterPro"/>
</dbReference>
<dbReference type="Ensembl" id="ENSSFOT00015025657.2">
    <property type="protein sequence ID" value="ENSSFOP00015025376.2"/>
    <property type="gene ID" value="ENSSFOG00015027042.1"/>
</dbReference>
<evidence type="ECO:0000259" key="7">
    <source>
        <dbReference type="Pfam" id="PF13916"/>
    </source>
</evidence>
<keyword evidence="2" id="KW-0963">Cytoplasm</keyword>
<feature type="region of interest" description="Disordered" evidence="5">
    <location>
        <begin position="360"/>
        <end position="526"/>
    </location>
</feature>
<feature type="region of interest" description="Disordered" evidence="5">
    <location>
        <begin position="17"/>
        <end position="36"/>
    </location>
</feature>
<dbReference type="AlphaFoldDB" id="A0A8C9RSJ4"/>
<comment type="subcellular location">
    <subcellularLocation>
        <location evidence="1">Cytoplasm</location>
    </subcellularLocation>
</comment>
<dbReference type="InterPro" id="IPR025903">
    <property type="entry name" value="Phostensin/Taperin_N_dom"/>
</dbReference>
<evidence type="ECO:0008006" key="10">
    <source>
        <dbReference type="Google" id="ProtNLM"/>
    </source>
</evidence>
<dbReference type="PANTHER" id="PTHR21685:SF0">
    <property type="entry name" value="PHOSTENSIN"/>
    <property type="match status" value="1"/>
</dbReference>
<feature type="compositionally biased region" description="Polar residues" evidence="5">
    <location>
        <begin position="260"/>
        <end position="269"/>
    </location>
</feature>
<protein>
    <recommendedName>
        <fullName evidence="10">Phostensin-like</fullName>
    </recommendedName>
</protein>
<evidence type="ECO:0000256" key="2">
    <source>
        <dbReference type="ARBA" id="ARBA00022490"/>
    </source>
</evidence>
<feature type="region of interest" description="Disordered" evidence="5">
    <location>
        <begin position="44"/>
        <end position="123"/>
    </location>
</feature>
<dbReference type="GO" id="GO:0003779">
    <property type="term" value="F:actin binding"/>
    <property type="evidence" value="ECO:0007669"/>
    <property type="project" value="UniProtKB-KW"/>
</dbReference>
<reference evidence="8" key="2">
    <citation type="submission" date="2025-08" db="UniProtKB">
        <authorList>
            <consortium name="Ensembl"/>
        </authorList>
    </citation>
    <scope>IDENTIFICATION</scope>
</reference>
<feature type="compositionally biased region" description="Basic and acidic residues" evidence="5">
    <location>
        <begin position="44"/>
        <end position="63"/>
    </location>
</feature>
<keyword evidence="9" id="KW-1185">Reference proteome</keyword>
<dbReference type="GeneTree" id="ENSGT00940000170244"/>
<dbReference type="PANTHER" id="PTHR21685">
    <property type="entry name" value="TON-B BOX DOMAIN"/>
    <property type="match status" value="1"/>
</dbReference>
<dbReference type="Pfam" id="PF13914">
    <property type="entry name" value="Phostensin"/>
    <property type="match status" value="1"/>
</dbReference>
<evidence type="ECO:0000256" key="5">
    <source>
        <dbReference type="SAM" id="MobiDB-lite"/>
    </source>
</evidence>
<evidence type="ECO:0000259" key="6">
    <source>
        <dbReference type="Pfam" id="PF13914"/>
    </source>
</evidence>
<evidence type="ECO:0000313" key="8">
    <source>
        <dbReference type="Ensembl" id="ENSSFOP00015025376.2"/>
    </source>
</evidence>
<feature type="compositionally biased region" description="Basic and acidic residues" evidence="5">
    <location>
        <begin position="17"/>
        <end position="34"/>
    </location>
</feature>
<dbReference type="OrthoDB" id="9945184at2759"/>
<evidence type="ECO:0000256" key="4">
    <source>
        <dbReference type="ARBA" id="ARBA00023203"/>
    </source>
</evidence>
<evidence type="ECO:0000256" key="3">
    <source>
        <dbReference type="ARBA" id="ARBA00022553"/>
    </source>
</evidence>